<evidence type="ECO:0000313" key="7">
    <source>
        <dbReference type="Proteomes" id="UP000235371"/>
    </source>
</evidence>
<dbReference type="OrthoDB" id="1658288at2759"/>
<evidence type="ECO:0000313" key="6">
    <source>
        <dbReference type="EMBL" id="PMD49946.1"/>
    </source>
</evidence>
<dbReference type="GeneID" id="36593586"/>
<keyword evidence="2 4" id="KW-0442">Lipid degradation</keyword>
<accession>A0A2J6SGP4</accession>
<dbReference type="EMBL" id="KZ613919">
    <property type="protein sequence ID" value="PMD49946.1"/>
    <property type="molecule type" value="Genomic_DNA"/>
</dbReference>
<dbReference type="CDD" id="cd07216">
    <property type="entry name" value="Pat17_PNPLA8_PNPLA9_like3"/>
    <property type="match status" value="1"/>
</dbReference>
<dbReference type="InParanoid" id="A0A2J6SGP4"/>
<keyword evidence="7" id="KW-1185">Reference proteome</keyword>
<name>A0A2J6SGP4_9HELO</name>
<dbReference type="PANTHER" id="PTHR24185">
    <property type="entry name" value="CALCIUM-INDEPENDENT PHOSPHOLIPASE A2-GAMMA"/>
    <property type="match status" value="1"/>
</dbReference>
<evidence type="ECO:0000256" key="2">
    <source>
        <dbReference type="ARBA" id="ARBA00022963"/>
    </source>
</evidence>
<evidence type="ECO:0000259" key="5">
    <source>
        <dbReference type="PROSITE" id="PS51635"/>
    </source>
</evidence>
<organism evidence="6 7">
    <name type="scientific">Hyaloscypha bicolor E</name>
    <dbReference type="NCBI Taxonomy" id="1095630"/>
    <lineage>
        <taxon>Eukaryota</taxon>
        <taxon>Fungi</taxon>
        <taxon>Dikarya</taxon>
        <taxon>Ascomycota</taxon>
        <taxon>Pezizomycotina</taxon>
        <taxon>Leotiomycetes</taxon>
        <taxon>Helotiales</taxon>
        <taxon>Hyaloscyphaceae</taxon>
        <taxon>Hyaloscypha</taxon>
        <taxon>Hyaloscypha bicolor</taxon>
    </lineage>
</organism>
<dbReference type="PROSITE" id="PS51635">
    <property type="entry name" value="PNPLA"/>
    <property type="match status" value="1"/>
</dbReference>
<dbReference type="GO" id="GO:0016042">
    <property type="term" value="P:lipid catabolic process"/>
    <property type="evidence" value="ECO:0007669"/>
    <property type="project" value="UniProtKB-UniRule"/>
</dbReference>
<feature type="active site" description="Proton acceptor" evidence="4">
    <location>
        <position position="204"/>
    </location>
</feature>
<dbReference type="Pfam" id="PF01734">
    <property type="entry name" value="Patatin"/>
    <property type="match status" value="1"/>
</dbReference>
<evidence type="ECO:0000256" key="3">
    <source>
        <dbReference type="ARBA" id="ARBA00023098"/>
    </source>
</evidence>
<dbReference type="SUPFAM" id="SSF52151">
    <property type="entry name" value="FabD/lysophospholipase-like"/>
    <property type="match status" value="1"/>
</dbReference>
<dbReference type="PANTHER" id="PTHR24185:SF1">
    <property type="entry name" value="CALCIUM-INDEPENDENT PHOSPHOLIPASE A2-GAMMA"/>
    <property type="match status" value="1"/>
</dbReference>
<sequence>MSNPSNGRSLRLLSLDGGGVKGLASLLILKRIFRTLQKVDGRDEIPRPCEYFDLIGGTSTGGLVAIMLGRLRMTIDECIEVFQHVSETVFGNIPGTFSRLIGGLSGKPFFKAERLEKVVKELLISRGVDPDTFLKDSEHARCKVFVCATRAQTVQPVLFRSYTTWSEGEENYACHIWEAARATAAAPLFFEPIKLKISGATFVDGAMRLNNPISAVLNEADALFPDATFKSIISIGTGWTDVAGLAVEQITAHNVLKTCIDISINANNEAQAFAKGKRGRDFLENKTYFRFDVERGLDTIALEEWKKLDAIDALTEAYLARPDKGRDLRDCAQSLSYKASSHIS</sequence>
<keyword evidence="1 4" id="KW-0378">Hydrolase</keyword>
<feature type="short sequence motif" description="GXSXG" evidence="4">
    <location>
        <begin position="57"/>
        <end position="61"/>
    </location>
</feature>
<proteinExistence type="predicted"/>
<dbReference type="GO" id="GO:0016020">
    <property type="term" value="C:membrane"/>
    <property type="evidence" value="ECO:0007669"/>
    <property type="project" value="TreeGrafter"/>
</dbReference>
<dbReference type="InterPro" id="IPR016035">
    <property type="entry name" value="Acyl_Trfase/lysoPLipase"/>
</dbReference>
<feature type="short sequence motif" description="GXGXXG" evidence="4">
    <location>
        <begin position="17"/>
        <end position="22"/>
    </location>
</feature>
<feature type="short sequence motif" description="DGA/G" evidence="4">
    <location>
        <begin position="204"/>
        <end position="206"/>
    </location>
</feature>
<dbReference type="InterPro" id="IPR002641">
    <property type="entry name" value="PNPLA_dom"/>
</dbReference>
<dbReference type="GO" id="GO:0047499">
    <property type="term" value="F:calcium-independent phospholipase A2 activity"/>
    <property type="evidence" value="ECO:0007669"/>
    <property type="project" value="TreeGrafter"/>
</dbReference>
<protein>
    <submittedName>
        <fullName evidence="6">FabD/lysophospholipase-like protein</fullName>
    </submittedName>
</protein>
<feature type="domain" description="PNPLA" evidence="5">
    <location>
        <begin position="13"/>
        <end position="217"/>
    </location>
</feature>
<dbReference type="Proteomes" id="UP000235371">
    <property type="component" value="Unassembled WGS sequence"/>
</dbReference>
<dbReference type="Gene3D" id="3.40.1090.10">
    <property type="entry name" value="Cytosolic phospholipase A2 catalytic domain"/>
    <property type="match status" value="1"/>
</dbReference>
<dbReference type="AlphaFoldDB" id="A0A2J6SGP4"/>
<dbReference type="RefSeq" id="XP_024726850.1">
    <property type="nucleotide sequence ID" value="XM_024885509.1"/>
</dbReference>
<dbReference type="GO" id="GO:0046486">
    <property type="term" value="P:glycerolipid metabolic process"/>
    <property type="evidence" value="ECO:0007669"/>
    <property type="project" value="UniProtKB-ARBA"/>
</dbReference>
<evidence type="ECO:0000256" key="1">
    <source>
        <dbReference type="ARBA" id="ARBA00022801"/>
    </source>
</evidence>
<gene>
    <name evidence="6" type="ORF">K444DRAFT_648804</name>
</gene>
<keyword evidence="3 4" id="KW-0443">Lipid metabolism</keyword>
<evidence type="ECO:0000256" key="4">
    <source>
        <dbReference type="PROSITE-ProRule" id="PRU01161"/>
    </source>
</evidence>
<feature type="active site" description="Nucleophile" evidence="4">
    <location>
        <position position="59"/>
    </location>
</feature>
<reference evidence="6 7" key="1">
    <citation type="submission" date="2016-04" db="EMBL/GenBank/DDBJ databases">
        <title>A degradative enzymes factory behind the ericoid mycorrhizal symbiosis.</title>
        <authorList>
            <consortium name="DOE Joint Genome Institute"/>
            <person name="Martino E."/>
            <person name="Morin E."/>
            <person name="Grelet G."/>
            <person name="Kuo A."/>
            <person name="Kohler A."/>
            <person name="Daghino S."/>
            <person name="Barry K."/>
            <person name="Choi C."/>
            <person name="Cichocki N."/>
            <person name="Clum A."/>
            <person name="Copeland A."/>
            <person name="Hainaut M."/>
            <person name="Haridas S."/>
            <person name="Labutti K."/>
            <person name="Lindquist E."/>
            <person name="Lipzen A."/>
            <person name="Khouja H.-R."/>
            <person name="Murat C."/>
            <person name="Ohm R."/>
            <person name="Olson A."/>
            <person name="Spatafora J."/>
            <person name="Veneault-Fourrey C."/>
            <person name="Henrissat B."/>
            <person name="Grigoriev I."/>
            <person name="Martin F."/>
            <person name="Perotto S."/>
        </authorList>
    </citation>
    <scope>NUCLEOTIDE SEQUENCE [LARGE SCALE GENOMIC DNA]</scope>
    <source>
        <strain evidence="6 7">E</strain>
    </source>
</reference>
<dbReference type="GO" id="GO:0019369">
    <property type="term" value="P:arachidonate metabolic process"/>
    <property type="evidence" value="ECO:0007669"/>
    <property type="project" value="TreeGrafter"/>
</dbReference>